<dbReference type="InterPro" id="IPR039787">
    <property type="entry name" value="ENDOU"/>
</dbReference>
<protein>
    <submittedName>
        <fullName evidence="13">P102 protein</fullName>
    </submittedName>
</protein>
<dbReference type="GO" id="GO:0016829">
    <property type="term" value="F:lyase activity"/>
    <property type="evidence" value="ECO:0007669"/>
    <property type="project" value="UniProtKB-KW"/>
</dbReference>
<dbReference type="Proteomes" id="UP000007151">
    <property type="component" value="Unassembled WGS sequence"/>
</dbReference>
<evidence type="ECO:0000256" key="9">
    <source>
        <dbReference type="ARBA" id="ARBA00023211"/>
    </source>
</evidence>
<dbReference type="InterPro" id="IPR037227">
    <property type="entry name" value="EndoU-like"/>
</dbReference>
<evidence type="ECO:0000256" key="4">
    <source>
        <dbReference type="ARBA" id="ARBA00022722"/>
    </source>
</evidence>
<sequence>MKLALILLFCVVASQADDIASAAGQIFNSILPNLISNSVTGQQGNTATNTLQQIGTVVGGVVDYAKKKSYEEMLRQVQDSTSDEDLLRVSEEMFNADVNNAFNYIQVNLQGKTSPMSKNDEAQTHLLNVPENVWNGPTIRPFVALFDNYHKNVIRPEFVTPNEETEQITFINTILATGPMRSLMSLLVSKGLNQMNEYNEQVELLKKIWFTKYARHWTGLCKCSCAFENIFMAELKSNDVLGLHSWLFFAKRELDNKANYLGYINKLDLSGKGMILKQHSVLSETKDAPEITMFVGTSPELEVALYTLCFMARPNRPCNLRYNNIPFSIQTKTIKAENLVVIDTAYPVF</sequence>
<name>A0A212EYN8_DANPL</name>
<keyword evidence="14" id="KW-1185">Reference proteome</keyword>
<feature type="signal peptide" evidence="11">
    <location>
        <begin position="1"/>
        <end position="16"/>
    </location>
</feature>
<evidence type="ECO:0000313" key="13">
    <source>
        <dbReference type="EMBL" id="OWR46613.1"/>
    </source>
</evidence>
<keyword evidence="5 11" id="KW-0479">Metal-binding</keyword>
<dbReference type="eggNOG" id="KOG2849">
    <property type="taxonomic scope" value="Eukaryota"/>
</dbReference>
<accession>A0A212EYN8</accession>
<comment type="similarity">
    <text evidence="2 11">Belongs to the ENDOU family.</text>
</comment>
<dbReference type="GO" id="GO:0004521">
    <property type="term" value="F:RNA endonuclease activity"/>
    <property type="evidence" value="ECO:0007669"/>
    <property type="project" value="UniProtKB-UniRule"/>
</dbReference>
<evidence type="ECO:0000256" key="1">
    <source>
        <dbReference type="ARBA" id="ARBA00001936"/>
    </source>
</evidence>
<dbReference type="PANTHER" id="PTHR12439:SF42">
    <property type="entry name" value="ENDORIBONUCLEASE-RELATED"/>
    <property type="match status" value="1"/>
</dbReference>
<evidence type="ECO:0000256" key="11">
    <source>
        <dbReference type="RuleBase" id="RU367085"/>
    </source>
</evidence>
<evidence type="ECO:0000256" key="10">
    <source>
        <dbReference type="ARBA" id="ARBA00023239"/>
    </source>
</evidence>
<keyword evidence="11" id="KW-0732">Signal</keyword>
<keyword evidence="9 11" id="KW-0464">Manganese</keyword>
<dbReference type="PROSITE" id="PS51959">
    <property type="entry name" value="ENDOU"/>
    <property type="match status" value="1"/>
</dbReference>
<dbReference type="EMBL" id="AGBW02011460">
    <property type="protein sequence ID" value="OWR46613.1"/>
    <property type="molecule type" value="Genomic_DNA"/>
</dbReference>
<organism evidence="13 14">
    <name type="scientific">Danaus plexippus plexippus</name>
    <dbReference type="NCBI Taxonomy" id="278856"/>
    <lineage>
        <taxon>Eukaryota</taxon>
        <taxon>Metazoa</taxon>
        <taxon>Ecdysozoa</taxon>
        <taxon>Arthropoda</taxon>
        <taxon>Hexapoda</taxon>
        <taxon>Insecta</taxon>
        <taxon>Pterygota</taxon>
        <taxon>Neoptera</taxon>
        <taxon>Endopterygota</taxon>
        <taxon>Lepidoptera</taxon>
        <taxon>Glossata</taxon>
        <taxon>Ditrysia</taxon>
        <taxon>Papilionoidea</taxon>
        <taxon>Nymphalidae</taxon>
        <taxon>Danainae</taxon>
        <taxon>Danaini</taxon>
        <taxon>Danaina</taxon>
        <taxon>Danaus</taxon>
        <taxon>Danaus</taxon>
    </lineage>
</organism>
<comment type="cofactor">
    <cofactor evidence="1 11">
        <name>Mn(2+)</name>
        <dbReference type="ChEBI" id="CHEBI:29035"/>
    </cofactor>
</comment>
<dbReference type="PANTHER" id="PTHR12439">
    <property type="entry name" value="PLACENTAL PROTEIN 11-RELATED"/>
    <property type="match status" value="1"/>
</dbReference>
<feature type="domain" description="EndoU" evidence="12">
    <location>
        <begin position="82"/>
        <end position="349"/>
    </location>
</feature>
<dbReference type="CDD" id="cd21159">
    <property type="entry name" value="XendoU"/>
    <property type="match status" value="1"/>
</dbReference>
<dbReference type="SUPFAM" id="SSF142877">
    <property type="entry name" value="EndoU-like"/>
    <property type="match status" value="1"/>
</dbReference>
<dbReference type="Pfam" id="PF09412">
    <property type="entry name" value="XendoU"/>
    <property type="match status" value="1"/>
</dbReference>
<proteinExistence type="inferred from homology"/>
<keyword evidence="4 11" id="KW-0540">Nuclease</keyword>
<gene>
    <name evidence="13" type="ORF">KGM_215628</name>
</gene>
<dbReference type="KEGG" id="dpl:KGM_215628"/>
<evidence type="ECO:0000256" key="6">
    <source>
        <dbReference type="ARBA" id="ARBA00022759"/>
    </source>
</evidence>
<evidence type="ECO:0000256" key="3">
    <source>
        <dbReference type="ARBA" id="ARBA00011245"/>
    </source>
</evidence>
<dbReference type="GO" id="GO:0046872">
    <property type="term" value="F:metal ion binding"/>
    <property type="evidence" value="ECO:0007669"/>
    <property type="project" value="UniProtKB-UniRule"/>
</dbReference>
<comment type="caution">
    <text evidence="13">The sequence shown here is derived from an EMBL/GenBank/DDBJ whole genome shotgun (WGS) entry which is preliminary data.</text>
</comment>
<keyword evidence="8 11" id="KW-0694">RNA-binding</keyword>
<reference evidence="13 14" key="1">
    <citation type="journal article" date="2011" name="Cell">
        <title>The monarch butterfly genome yields insights into long-distance migration.</title>
        <authorList>
            <person name="Zhan S."/>
            <person name="Merlin C."/>
            <person name="Boore J.L."/>
            <person name="Reppert S.M."/>
        </authorList>
    </citation>
    <scope>NUCLEOTIDE SEQUENCE [LARGE SCALE GENOMIC DNA]</scope>
    <source>
        <strain evidence="13">F-2</strain>
    </source>
</reference>
<evidence type="ECO:0000256" key="8">
    <source>
        <dbReference type="ARBA" id="ARBA00022884"/>
    </source>
</evidence>
<evidence type="ECO:0000256" key="7">
    <source>
        <dbReference type="ARBA" id="ARBA00022801"/>
    </source>
</evidence>
<dbReference type="GO" id="GO:0016787">
    <property type="term" value="F:hydrolase activity"/>
    <property type="evidence" value="ECO:0007669"/>
    <property type="project" value="UniProtKB-KW"/>
</dbReference>
<dbReference type="STRING" id="278856.A0A212EYN8"/>
<comment type="subunit">
    <text evidence="3 11">Monomer.</text>
</comment>
<evidence type="ECO:0000259" key="12">
    <source>
        <dbReference type="PROSITE" id="PS51959"/>
    </source>
</evidence>
<dbReference type="GO" id="GO:0003723">
    <property type="term" value="F:RNA binding"/>
    <property type="evidence" value="ECO:0007669"/>
    <property type="project" value="UniProtKB-UniRule"/>
</dbReference>
<keyword evidence="6 11" id="KW-0255">Endonuclease</keyword>
<feature type="chain" id="PRO_5041746127" evidence="11">
    <location>
        <begin position="17"/>
        <end position="349"/>
    </location>
</feature>
<dbReference type="InterPro" id="IPR018998">
    <property type="entry name" value="EndoU_C"/>
</dbReference>
<keyword evidence="10" id="KW-0456">Lyase</keyword>
<evidence type="ECO:0000313" key="14">
    <source>
        <dbReference type="Proteomes" id="UP000007151"/>
    </source>
</evidence>
<evidence type="ECO:0000256" key="2">
    <source>
        <dbReference type="ARBA" id="ARBA00010168"/>
    </source>
</evidence>
<keyword evidence="7 11" id="KW-0378">Hydrolase</keyword>
<dbReference type="OrthoDB" id="430326at2759"/>
<evidence type="ECO:0000256" key="5">
    <source>
        <dbReference type="ARBA" id="ARBA00022723"/>
    </source>
</evidence>
<dbReference type="AlphaFoldDB" id="A0A212EYN8"/>